<accession>A0AAJ0CPV7</accession>
<evidence type="ECO:0000313" key="3">
    <source>
        <dbReference type="EMBL" id="KAK2600055.1"/>
    </source>
</evidence>
<gene>
    <name evidence="3" type="ORF">QQS21_005219</name>
</gene>
<evidence type="ECO:0000313" key="4">
    <source>
        <dbReference type="Proteomes" id="UP001251528"/>
    </source>
</evidence>
<keyword evidence="1" id="KW-1133">Transmembrane helix</keyword>
<dbReference type="PANTHER" id="PTHR37539">
    <property type="entry name" value="SECRETED PROTEIN-RELATED"/>
    <property type="match status" value="1"/>
</dbReference>
<keyword evidence="1" id="KW-0472">Membrane</keyword>
<name>A0AAJ0CPV7_9HYPO</name>
<feature type="domain" description="ER-bound oxygenase mpaB/mpaB'/Rubber oxygenase catalytic" evidence="2">
    <location>
        <begin position="107"/>
        <end position="345"/>
    </location>
</feature>
<dbReference type="Pfam" id="PF09995">
    <property type="entry name" value="MPAB_Lcp_cat"/>
    <property type="match status" value="1"/>
</dbReference>
<organism evidence="3 4">
    <name type="scientific">Conoideocrella luteorostrata</name>
    <dbReference type="NCBI Taxonomy" id="1105319"/>
    <lineage>
        <taxon>Eukaryota</taxon>
        <taxon>Fungi</taxon>
        <taxon>Dikarya</taxon>
        <taxon>Ascomycota</taxon>
        <taxon>Pezizomycotina</taxon>
        <taxon>Sordariomycetes</taxon>
        <taxon>Hypocreomycetidae</taxon>
        <taxon>Hypocreales</taxon>
        <taxon>Clavicipitaceae</taxon>
        <taxon>Conoideocrella</taxon>
    </lineage>
</organism>
<protein>
    <recommendedName>
        <fullName evidence="2">ER-bound oxygenase mpaB/mpaB'/Rubber oxygenase catalytic domain-containing protein</fullName>
    </recommendedName>
</protein>
<keyword evidence="1" id="KW-0812">Transmembrane</keyword>
<evidence type="ECO:0000259" key="2">
    <source>
        <dbReference type="Pfam" id="PF09995"/>
    </source>
</evidence>
<proteinExistence type="predicted"/>
<dbReference type="InterPro" id="IPR018713">
    <property type="entry name" value="MPAB/Lcp_cat_dom"/>
</dbReference>
<dbReference type="InterPro" id="IPR037473">
    <property type="entry name" value="Lcp-like"/>
</dbReference>
<dbReference type="Proteomes" id="UP001251528">
    <property type="component" value="Unassembled WGS sequence"/>
</dbReference>
<dbReference type="EMBL" id="JASWJB010000084">
    <property type="protein sequence ID" value="KAK2600055.1"/>
    <property type="molecule type" value="Genomic_DNA"/>
</dbReference>
<dbReference type="GO" id="GO:0016491">
    <property type="term" value="F:oxidoreductase activity"/>
    <property type="evidence" value="ECO:0007669"/>
    <property type="project" value="InterPro"/>
</dbReference>
<keyword evidence="4" id="KW-1185">Reference proteome</keyword>
<evidence type="ECO:0000256" key="1">
    <source>
        <dbReference type="SAM" id="Phobius"/>
    </source>
</evidence>
<feature type="transmembrane region" description="Helical" evidence="1">
    <location>
        <begin position="419"/>
        <end position="448"/>
    </location>
</feature>
<reference evidence="3" key="1">
    <citation type="submission" date="2023-06" db="EMBL/GenBank/DDBJ databases">
        <title>Conoideocrella luteorostrata (Hypocreales: Clavicipitaceae), a potential biocontrol fungus for elongate hemlock scale in United States Christmas tree production areas.</title>
        <authorList>
            <person name="Barrett H."/>
            <person name="Lovett B."/>
            <person name="Macias A.M."/>
            <person name="Stajich J.E."/>
            <person name="Kasson M.T."/>
        </authorList>
    </citation>
    <scope>NUCLEOTIDE SEQUENCE</scope>
    <source>
        <strain evidence="3">ARSEF 14590</strain>
    </source>
</reference>
<dbReference type="AlphaFoldDB" id="A0AAJ0CPV7"/>
<comment type="caution">
    <text evidence="3">The sequence shown here is derived from an EMBL/GenBank/DDBJ whole genome shotgun (WGS) entry which is preliminary data.</text>
</comment>
<sequence>MAVFPLGNHSFQWSEAHLSTAKLTALKQQYDYLGSETVIRLQEISKKESGGERGLARIDLYALLRDHQPDDKVLAKFWQEVHTVPEWVEWKQIERGQRFFYRYALGNLMGFALQGFMGENAASPGTAEVLVRTGGFATQKLMKRLMETFQFLLQVTDSLEAIQPGGAGHITTVRVRLLHSSVRERILGLVQAKPDYLDTVEFGQPVNDMDSIRAITTFCCNHSWLQLPLMGVKPSPQETADYIALFRYISYVIGAPSEHFETTERAKAAMESIGFHETKITPTSRIVAHNFVQCLVNYPPSNISVQFIEAGCRILNGDKFCDLLGLGDPRIYSYACFRGFIWLIRILAFIQHLSPILNDAITSYFHRTLHHAIIQSKSGLSGGSKLEFKHIPRIAKKTTKVNNNRSQVTPPFWARPVEALFFTVFVTVYLVPIVFLVLISGVAQMYIYRSKKS</sequence>
<dbReference type="PANTHER" id="PTHR37539:SF1">
    <property type="entry name" value="ER-BOUND OXYGENASE MPAB_MPAB'_RUBBER OXYGENASE CATALYTIC DOMAIN-CONTAINING PROTEIN"/>
    <property type="match status" value="1"/>
</dbReference>